<evidence type="ECO:0000313" key="3">
    <source>
        <dbReference type="EMBL" id="MBH0775522.1"/>
    </source>
</evidence>
<dbReference type="RefSeq" id="WP_196147887.1">
    <property type="nucleotide sequence ID" value="NZ_JADMLG010000002.1"/>
</dbReference>
<organism evidence="3 4">
    <name type="scientific">Nocardia bovistercoris</name>
    <dbReference type="NCBI Taxonomy" id="2785916"/>
    <lineage>
        <taxon>Bacteria</taxon>
        <taxon>Bacillati</taxon>
        <taxon>Actinomycetota</taxon>
        <taxon>Actinomycetes</taxon>
        <taxon>Mycobacteriales</taxon>
        <taxon>Nocardiaceae</taxon>
        <taxon>Nocardia</taxon>
    </lineage>
</organism>
<keyword evidence="1" id="KW-0812">Transmembrane</keyword>
<gene>
    <name evidence="3" type="ORF">IT779_04360</name>
</gene>
<feature type="transmembrane region" description="Helical" evidence="1">
    <location>
        <begin position="52"/>
        <end position="71"/>
    </location>
</feature>
<keyword evidence="1" id="KW-1133">Transmembrane helix</keyword>
<evidence type="ECO:0000313" key="4">
    <source>
        <dbReference type="Proteomes" id="UP000655751"/>
    </source>
</evidence>
<proteinExistence type="predicted"/>
<sequence>MGAEVIVRGGPSQPLGGFSVGAARGIVDATSTTTLEPEDDIMMVNRIRTRSFAVACAVALATLGGGALAAADAGAEAAFLDEIGVNGAGLPGKSASEMVTAGYLTCGHLRGGVSVLDEISAVEGAYKFNQGTLFVSAATTNLCPDFVS</sequence>
<comment type="caution">
    <text evidence="3">The sequence shown here is derived from an EMBL/GenBank/DDBJ whole genome shotgun (WGS) entry which is preliminary data.</text>
</comment>
<dbReference type="Pfam" id="PF05305">
    <property type="entry name" value="DUF732"/>
    <property type="match status" value="1"/>
</dbReference>
<dbReference type="EMBL" id="JADMLG010000002">
    <property type="protein sequence ID" value="MBH0775522.1"/>
    <property type="molecule type" value="Genomic_DNA"/>
</dbReference>
<feature type="domain" description="DUF732" evidence="2">
    <location>
        <begin position="76"/>
        <end position="145"/>
    </location>
</feature>
<keyword evidence="4" id="KW-1185">Reference proteome</keyword>
<protein>
    <submittedName>
        <fullName evidence="3">DUF732 domain-containing protein</fullName>
    </submittedName>
</protein>
<dbReference type="InterPro" id="IPR007969">
    <property type="entry name" value="DUF732"/>
</dbReference>
<dbReference type="Proteomes" id="UP000655751">
    <property type="component" value="Unassembled WGS sequence"/>
</dbReference>
<name>A0A931N1B3_9NOCA</name>
<keyword evidence="1" id="KW-0472">Membrane</keyword>
<accession>A0A931N1B3</accession>
<reference evidence="3" key="1">
    <citation type="submission" date="2020-11" db="EMBL/GenBank/DDBJ databases">
        <title>Nocardia NEAU-351.nov., a novel actinomycete isolated from the cow dung.</title>
        <authorList>
            <person name="Zhang X."/>
        </authorList>
    </citation>
    <scope>NUCLEOTIDE SEQUENCE</scope>
    <source>
        <strain evidence="3">NEAU-351</strain>
    </source>
</reference>
<evidence type="ECO:0000259" key="2">
    <source>
        <dbReference type="Pfam" id="PF05305"/>
    </source>
</evidence>
<dbReference type="AlphaFoldDB" id="A0A931N1B3"/>
<evidence type="ECO:0000256" key="1">
    <source>
        <dbReference type="SAM" id="Phobius"/>
    </source>
</evidence>